<dbReference type="AlphaFoldDB" id="A0A1L9SYN9"/>
<dbReference type="RefSeq" id="XP_040696095.1">
    <property type="nucleotide sequence ID" value="XM_040839875.1"/>
</dbReference>
<dbReference type="InterPro" id="IPR009057">
    <property type="entry name" value="Homeodomain-like_sf"/>
</dbReference>
<dbReference type="VEuPathDB" id="FungiDB:ASPSYDRAFT_107182"/>
<name>A0A1L9SYN9_9EURO</name>
<evidence type="ECO:0000313" key="2">
    <source>
        <dbReference type="EMBL" id="OJJ52289.1"/>
    </source>
</evidence>
<dbReference type="SUPFAM" id="SSF46689">
    <property type="entry name" value="Homeodomain-like"/>
    <property type="match status" value="1"/>
</dbReference>
<feature type="non-terminal residue" evidence="2">
    <location>
        <position position="1"/>
    </location>
</feature>
<gene>
    <name evidence="2" type="ORF">ASPSYDRAFT_107182</name>
</gene>
<dbReference type="Proteomes" id="UP000184356">
    <property type="component" value="Unassembled WGS sequence"/>
</dbReference>
<evidence type="ECO:0000259" key="1">
    <source>
        <dbReference type="Pfam" id="PF01498"/>
    </source>
</evidence>
<organism evidence="2 3">
    <name type="scientific">Aspergillus sydowii CBS 593.65</name>
    <dbReference type="NCBI Taxonomy" id="1036612"/>
    <lineage>
        <taxon>Eukaryota</taxon>
        <taxon>Fungi</taxon>
        <taxon>Dikarya</taxon>
        <taxon>Ascomycota</taxon>
        <taxon>Pezizomycotina</taxon>
        <taxon>Eurotiomycetes</taxon>
        <taxon>Eurotiomycetidae</taxon>
        <taxon>Eurotiales</taxon>
        <taxon>Aspergillaceae</taxon>
        <taxon>Aspergillus</taxon>
        <taxon>Aspergillus subgen. Nidulantes</taxon>
    </lineage>
</organism>
<keyword evidence="3" id="KW-1185">Reference proteome</keyword>
<dbReference type="Pfam" id="PF01498">
    <property type="entry name" value="HTH_Tnp_Tc3_2"/>
    <property type="match status" value="1"/>
</dbReference>
<proteinExistence type="predicted"/>
<accession>A0A1L9SYN9</accession>
<sequence length="151" mass="18350">KLARDFNISRPTVRRTIKRVQELQTFDSRPRSGRKRKLIDAFIRHIYRLTRRFPRLSWRALIAHLSEEVSISTVKRALKRNYNEKKWKSKKKIPLTRKDAKKRVEFARLWLNTPFNTWIFSDECSVQRKSNSPTQFVFRFPNEAYRRDLVN</sequence>
<dbReference type="STRING" id="1036612.A0A1L9SYN9"/>
<dbReference type="InterPro" id="IPR002492">
    <property type="entry name" value="Transposase_Tc1-like"/>
</dbReference>
<dbReference type="GeneID" id="63755948"/>
<feature type="non-terminal residue" evidence="2">
    <location>
        <position position="151"/>
    </location>
</feature>
<dbReference type="EMBL" id="KV878603">
    <property type="protein sequence ID" value="OJJ52289.1"/>
    <property type="molecule type" value="Genomic_DNA"/>
</dbReference>
<dbReference type="OrthoDB" id="5151590at2759"/>
<dbReference type="GO" id="GO:0006313">
    <property type="term" value="P:DNA transposition"/>
    <property type="evidence" value="ECO:0007669"/>
    <property type="project" value="InterPro"/>
</dbReference>
<reference evidence="3" key="1">
    <citation type="journal article" date="2017" name="Genome Biol.">
        <title>Comparative genomics reveals high biological diversity and specific adaptations in the industrially and medically important fungal genus Aspergillus.</title>
        <authorList>
            <person name="de Vries R.P."/>
            <person name="Riley R."/>
            <person name="Wiebenga A."/>
            <person name="Aguilar-Osorio G."/>
            <person name="Amillis S."/>
            <person name="Uchima C.A."/>
            <person name="Anderluh G."/>
            <person name="Asadollahi M."/>
            <person name="Askin M."/>
            <person name="Barry K."/>
            <person name="Battaglia E."/>
            <person name="Bayram O."/>
            <person name="Benocci T."/>
            <person name="Braus-Stromeyer S.A."/>
            <person name="Caldana C."/>
            <person name="Canovas D."/>
            <person name="Cerqueira G.C."/>
            <person name="Chen F."/>
            <person name="Chen W."/>
            <person name="Choi C."/>
            <person name="Clum A."/>
            <person name="Dos Santos R.A."/>
            <person name="Damasio A.R."/>
            <person name="Diallinas G."/>
            <person name="Emri T."/>
            <person name="Fekete E."/>
            <person name="Flipphi M."/>
            <person name="Freyberg S."/>
            <person name="Gallo A."/>
            <person name="Gournas C."/>
            <person name="Habgood R."/>
            <person name="Hainaut M."/>
            <person name="Harispe M.L."/>
            <person name="Henrissat B."/>
            <person name="Hilden K.S."/>
            <person name="Hope R."/>
            <person name="Hossain A."/>
            <person name="Karabika E."/>
            <person name="Karaffa L."/>
            <person name="Karanyi Z."/>
            <person name="Krasevec N."/>
            <person name="Kuo A."/>
            <person name="Kusch H."/>
            <person name="LaButti K."/>
            <person name="Lagendijk E.L."/>
            <person name="Lapidus A."/>
            <person name="Levasseur A."/>
            <person name="Lindquist E."/>
            <person name="Lipzen A."/>
            <person name="Logrieco A.F."/>
            <person name="MacCabe A."/>
            <person name="Maekelae M.R."/>
            <person name="Malavazi I."/>
            <person name="Melin P."/>
            <person name="Meyer V."/>
            <person name="Mielnichuk N."/>
            <person name="Miskei M."/>
            <person name="Molnar A.P."/>
            <person name="Mule G."/>
            <person name="Ngan C.Y."/>
            <person name="Orejas M."/>
            <person name="Orosz E."/>
            <person name="Ouedraogo J.P."/>
            <person name="Overkamp K.M."/>
            <person name="Park H.-S."/>
            <person name="Perrone G."/>
            <person name="Piumi F."/>
            <person name="Punt P.J."/>
            <person name="Ram A.F."/>
            <person name="Ramon A."/>
            <person name="Rauscher S."/>
            <person name="Record E."/>
            <person name="Riano-Pachon D.M."/>
            <person name="Robert V."/>
            <person name="Roehrig J."/>
            <person name="Ruller R."/>
            <person name="Salamov A."/>
            <person name="Salih N.S."/>
            <person name="Samson R.A."/>
            <person name="Sandor E."/>
            <person name="Sanguinetti M."/>
            <person name="Schuetze T."/>
            <person name="Sepcic K."/>
            <person name="Shelest E."/>
            <person name="Sherlock G."/>
            <person name="Sophianopoulou V."/>
            <person name="Squina F.M."/>
            <person name="Sun H."/>
            <person name="Susca A."/>
            <person name="Todd R.B."/>
            <person name="Tsang A."/>
            <person name="Unkles S.E."/>
            <person name="van de Wiele N."/>
            <person name="van Rossen-Uffink D."/>
            <person name="Oliveira J.V."/>
            <person name="Vesth T.C."/>
            <person name="Visser J."/>
            <person name="Yu J.-H."/>
            <person name="Zhou M."/>
            <person name="Andersen M.R."/>
            <person name="Archer D.B."/>
            <person name="Baker S.E."/>
            <person name="Benoit I."/>
            <person name="Brakhage A.A."/>
            <person name="Braus G.H."/>
            <person name="Fischer R."/>
            <person name="Frisvad J.C."/>
            <person name="Goldman G.H."/>
            <person name="Houbraken J."/>
            <person name="Oakley B."/>
            <person name="Pocsi I."/>
            <person name="Scazzocchio C."/>
            <person name="Seiboth B."/>
            <person name="vanKuyk P.A."/>
            <person name="Wortman J."/>
            <person name="Dyer P.S."/>
            <person name="Grigoriev I.V."/>
        </authorList>
    </citation>
    <scope>NUCLEOTIDE SEQUENCE [LARGE SCALE GENOMIC DNA]</scope>
    <source>
        <strain evidence="3">CBS 593.65</strain>
    </source>
</reference>
<protein>
    <recommendedName>
        <fullName evidence="1">Transposase Tc1-like domain-containing protein</fullName>
    </recommendedName>
</protein>
<evidence type="ECO:0000313" key="3">
    <source>
        <dbReference type="Proteomes" id="UP000184356"/>
    </source>
</evidence>
<dbReference type="InterPro" id="IPR036397">
    <property type="entry name" value="RNaseH_sf"/>
</dbReference>
<dbReference type="GO" id="GO:0015074">
    <property type="term" value="P:DNA integration"/>
    <property type="evidence" value="ECO:0007669"/>
    <property type="project" value="InterPro"/>
</dbReference>
<feature type="domain" description="Transposase Tc1-like" evidence="1">
    <location>
        <begin position="44"/>
        <end position="112"/>
    </location>
</feature>
<dbReference type="GO" id="GO:0003677">
    <property type="term" value="F:DNA binding"/>
    <property type="evidence" value="ECO:0007669"/>
    <property type="project" value="InterPro"/>
</dbReference>
<dbReference type="Gene3D" id="3.30.420.10">
    <property type="entry name" value="Ribonuclease H-like superfamily/Ribonuclease H"/>
    <property type="match status" value="1"/>
</dbReference>